<organism evidence="2 3">
    <name type="scientific">Gigaspora margarita</name>
    <dbReference type="NCBI Taxonomy" id="4874"/>
    <lineage>
        <taxon>Eukaryota</taxon>
        <taxon>Fungi</taxon>
        <taxon>Fungi incertae sedis</taxon>
        <taxon>Mucoromycota</taxon>
        <taxon>Glomeromycotina</taxon>
        <taxon>Glomeromycetes</taxon>
        <taxon>Diversisporales</taxon>
        <taxon>Gigasporaceae</taxon>
        <taxon>Gigaspora</taxon>
    </lineage>
</organism>
<gene>
    <name evidence="2" type="ORF">GMARGA_LOCUS4213</name>
</gene>
<name>A0ABM8W784_GIGMA</name>
<protein>
    <submittedName>
        <fullName evidence="2">30795_t:CDS:1</fullName>
    </submittedName>
</protein>
<sequence>MDYGLEEIQLLENTKDKNIKQAMKRVTGVEKKTEKPIKRNIHKLISERKEENNSNSETRKKNNFEKGRTLRVTPEELETSKLEYRREHNLLLQNVPRTTTELALLRQL</sequence>
<proteinExistence type="predicted"/>
<reference evidence="2 3" key="1">
    <citation type="submission" date="2021-06" db="EMBL/GenBank/DDBJ databases">
        <authorList>
            <person name="Kallberg Y."/>
            <person name="Tangrot J."/>
            <person name="Rosling A."/>
        </authorList>
    </citation>
    <scope>NUCLEOTIDE SEQUENCE [LARGE SCALE GENOMIC DNA]</scope>
    <source>
        <strain evidence="2 3">120-4 pot B 10/14</strain>
    </source>
</reference>
<feature type="compositionally biased region" description="Basic and acidic residues" evidence="1">
    <location>
        <begin position="44"/>
        <end position="68"/>
    </location>
</feature>
<dbReference type="Proteomes" id="UP000789901">
    <property type="component" value="Unassembled WGS sequence"/>
</dbReference>
<evidence type="ECO:0000313" key="3">
    <source>
        <dbReference type="Proteomes" id="UP000789901"/>
    </source>
</evidence>
<feature type="region of interest" description="Disordered" evidence="1">
    <location>
        <begin position="43"/>
        <end position="72"/>
    </location>
</feature>
<feature type="non-terminal residue" evidence="2">
    <location>
        <position position="108"/>
    </location>
</feature>
<comment type="caution">
    <text evidence="2">The sequence shown here is derived from an EMBL/GenBank/DDBJ whole genome shotgun (WGS) entry which is preliminary data.</text>
</comment>
<dbReference type="EMBL" id="CAJVQB010001627">
    <property type="protein sequence ID" value="CAG8543763.1"/>
    <property type="molecule type" value="Genomic_DNA"/>
</dbReference>
<evidence type="ECO:0000256" key="1">
    <source>
        <dbReference type="SAM" id="MobiDB-lite"/>
    </source>
</evidence>
<keyword evidence="3" id="KW-1185">Reference proteome</keyword>
<accession>A0ABM8W784</accession>
<evidence type="ECO:0000313" key="2">
    <source>
        <dbReference type="EMBL" id="CAG8543763.1"/>
    </source>
</evidence>